<keyword evidence="3" id="KW-1185">Reference proteome</keyword>
<feature type="non-terminal residue" evidence="2">
    <location>
        <position position="1"/>
    </location>
</feature>
<gene>
    <name evidence="2" type="ORF">NGB36_30200</name>
</gene>
<proteinExistence type="predicted"/>
<sequence length="68" mass="7457">LFAVSIGGSRHSEQALAGKRTARHSRHDLLRDKARGGRGRSPEFWEAMVGLQSGECSFTRNDVSTLTT</sequence>
<feature type="compositionally biased region" description="Basic and acidic residues" evidence="1">
    <location>
        <begin position="27"/>
        <end position="40"/>
    </location>
</feature>
<dbReference type="RefSeq" id="WP_255923814.1">
    <property type="nucleotide sequence ID" value="NZ_JANFNG010000041.1"/>
</dbReference>
<protein>
    <submittedName>
        <fullName evidence="2">Uncharacterized protein</fullName>
    </submittedName>
</protein>
<dbReference type="EMBL" id="JANFNG010000041">
    <property type="protein sequence ID" value="MCQ4084733.1"/>
    <property type="molecule type" value="Genomic_DNA"/>
</dbReference>
<feature type="region of interest" description="Disordered" evidence="1">
    <location>
        <begin position="1"/>
        <end position="40"/>
    </location>
</feature>
<evidence type="ECO:0000313" key="2">
    <source>
        <dbReference type="EMBL" id="MCQ4084733.1"/>
    </source>
</evidence>
<name>A0ABT1Q485_9ACTN</name>
<organism evidence="2 3">
    <name type="scientific">Streptomyces humicola</name>
    <dbReference type="NCBI Taxonomy" id="2953240"/>
    <lineage>
        <taxon>Bacteria</taxon>
        <taxon>Bacillati</taxon>
        <taxon>Actinomycetota</taxon>
        <taxon>Actinomycetes</taxon>
        <taxon>Kitasatosporales</taxon>
        <taxon>Streptomycetaceae</taxon>
        <taxon>Streptomyces</taxon>
    </lineage>
</organism>
<comment type="caution">
    <text evidence="2">The sequence shown here is derived from an EMBL/GenBank/DDBJ whole genome shotgun (WGS) entry which is preliminary data.</text>
</comment>
<evidence type="ECO:0000256" key="1">
    <source>
        <dbReference type="SAM" id="MobiDB-lite"/>
    </source>
</evidence>
<dbReference type="Proteomes" id="UP001057702">
    <property type="component" value="Unassembled WGS sequence"/>
</dbReference>
<reference evidence="2" key="1">
    <citation type="submission" date="2022-06" db="EMBL/GenBank/DDBJ databases">
        <title>Draft genome sequence of Streptomyces sp. RB6PN25 isolated from peat swamp forest in Thailand.</title>
        <authorList>
            <person name="Duangmal K."/>
            <person name="Klaysubun C."/>
        </authorList>
    </citation>
    <scope>NUCLEOTIDE SEQUENCE</scope>
    <source>
        <strain evidence="2">RB6PN25</strain>
    </source>
</reference>
<evidence type="ECO:0000313" key="3">
    <source>
        <dbReference type="Proteomes" id="UP001057702"/>
    </source>
</evidence>
<accession>A0ABT1Q485</accession>